<dbReference type="InterPro" id="IPR018247">
    <property type="entry name" value="EF_Hand_1_Ca_BS"/>
</dbReference>
<feature type="compositionally biased region" description="Basic and acidic residues" evidence="2">
    <location>
        <begin position="229"/>
        <end position="242"/>
    </location>
</feature>
<accession>A0A7S0H982</accession>
<reference evidence="4" key="1">
    <citation type="submission" date="2021-01" db="EMBL/GenBank/DDBJ databases">
        <authorList>
            <person name="Corre E."/>
            <person name="Pelletier E."/>
            <person name="Niang G."/>
            <person name="Scheremetjew M."/>
            <person name="Finn R."/>
            <person name="Kale V."/>
            <person name="Holt S."/>
            <person name="Cochrane G."/>
            <person name="Meng A."/>
            <person name="Brown T."/>
            <person name="Cohen L."/>
        </authorList>
    </citation>
    <scope>NUCLEOTIDE SEQUENCE</scope>
    <source>
        <strain evidence="4">CCMP2058</strain>
    </source>
</reference>
<evidence type="ECO:0000313" key="4">
    <source>
        <dbReference type="EMBL" id="CAD8463446.1"/>
    </source>
</evidence>
<organism evidence="4">
    <name type="scientific">Amorphochlora amoebiformis</name>
    <dbReference type="NCBI Taxonomy" id="1561963"/>
    <lineage>
        <taxon>Eukaryota</taxon>
        <taxon>Sar</taxon>
        <taxon>Rhizaria</taxon>
        <taxon>Cercozoa</taxon>
        <taxon>Chlorarachniophyceae</taxon>
        <taxon>Amorphochlora</taxon>
    </lineage>
</organism>
<dbReference type="InterPro" id="IPR011992">
    <property type="entry name" value="EF-hand-dom_pair"/>
</dbReference>
<dbReference type="PROSITE" id="PS50222">
    <property type="entry name" value="EF_HAND_2"/>
    <property type="match status" value="2"/>
</dbReference>
<dbReference type="EMBL" id="HBEM01032804">
    <property type="protein sequence ID" value="CAD8463446.1"/>
    <property type="molecule type" value="Transcribed_RNA"/>
</dbReference>
<feature type="region of interest" description="Disordered" evidence="2">
    <location>
        <begin position="229"/>
        <end position="293"/>
    </location>
</feature>
<proteinExistence type="predicted"/>
<dbReference type="SUPFAM" id="SSF47473">
    <property type="entry name" value="EF-hand"/>
    <property type="match status" value="1"/>
</dbReference>
<dbReference type="Gene3D" id="1.10.238.10">
    <property type="entry name" value="EF-hand"/>
    <property type="match status" value="1"/>
</dbReference>
<keyword evidence="1" id="KW-0106">Calcium</keyword>
<feature type="domain" description="EF-hand" evidence="3">
    <location>
        <begin position="94"/>
        <end position="129"/>
    </location>
</feature>
<feature type="compositionally biased region" description="Basic and acidic residues" evidence="2">
    <location>
        <begin position="250"/>
        <end position="263"/>
    </location>
</feature>
<dbReference type="SMART" id="SM00054">
    <property type="entry name" value="EFh"/>
    <property type="match status" value="2"/>
</dbReference>
<evidence type="ECO:0000259" key="3">
    <source>
        <dbReference type="PROSITE" id="PS50222"/>
    </source>
</evidence>
<dbReference type="GO" id="GO:0005509">
    <property type="term" value="F:calcium ion binding"/>
    <property type="evidence" value="ECO:0007669"/>
    <property type="project" value="InterPro"/>
</dbReference>
<dbReference type="InterPro" id="IPR002048">
    <property type="entry name" value="EF_hand_dom"/>
</dbReference>
<evidence type="ECO:0000256" key="1">
    <source>
        <dbReference type="ARBA" id="ARBA00022837"/>
    </source>
</evidence>
<name>A0A7S0H982_9EUKA</name>
<gene>
    <name evidence="4" type="ORF">LAMO00422_LOCUS22408</name>
</gene>
<evidence type="ECO:0000256" key="2">
    <source>
        <dbReference type="SAM" id="MobiDB-lite"/>
    </source>
</evidence>
<sequence>MGSCCSDASHADNIFLNEKFADYKVTFSREQLEGVFNKYDADENDKLQVMELERMIKDMLDAVLKMQISQLSGKRSLRPLLRKFKKRIQAAKVDYKNQAKRLCDALDTDKNGTVSKAEFFKYIEELQKSRKEGIIGVLAAGDDGSLILTRAQYMKRKKEEGDLFGESAPEHKVGTKSSNPSNLARIVSEGNKSKRGHGGGILNESDAKAIKVEIDDTSLNLKNVAEIKEETKETKSENKQEETQATLIDAKAEEPRELGKEEREDPEPSTARESMIPGSSDRTQLNGDEANAR</sequence>
<dbReference type="PROSITE" id="PS00018">
    <property type="entry name" value="EF_HAND_1"/>
    <property type="match status" value="2"/>
</dbReference>
<feature type="domain" description="EF-hand" evidence="3">
    <location>
        <begin position="27"/>
        <end position="62"/>
    </location>
</feature>
<protein>
    <recommendedName>
        <fullName evidence="3">EF-hand domain-containing protein</fullName>
    </recommendedName>
</protein>
<dbReference type="AlphaFoldDB" id="A0A7S0H982"/>